<evidence type="ECO:0000313" key="1">
    <source>
        <dbReference type="EMBL" id="DAD80008.1"/>
    </source>
</evidence>
<name>A0A8S5MCX2_9CAUD</name>
<reference evidence="1" key="1">
    <citation type="journal article" date="2021" name="Proc. Natl. Acad. Sci. U.S.A.">
        <title>A Catalog of Tens of Thousands of Viruses from Human Metagenomes Reveals Hidden Associations with Chronic Diseases.</title>
        <authorList>
            <person name="Tisza M.J."/>
            <person name="Buck C.B."/>
        </authorList>
    </citation>
    <scope>NUCLEOTIDE SEQUENCE</scope>
    <source>
        <strain evidence="1">Cty0j11</strain>
    </source>
</reference>
<dbReference type="EMBL" id="BK014877">
    <property type="protein sequence ID" value="DAD80008.1"/>
    <property type="molecule type" value="Genomic_DNA"/>
</dbReference>
<protein>
    <submittedName>
        <fullName evidence="1">Uncharacterized protein</fullName>
    </submittedName>
</protein>
<accession>A0A8S5MCX2</accession>
<organism evidence="1">
    <name type="scientific">Podoviridae sp. cty0j11</name>
    <dbReference type="NCBI Taxonomy" id="2826592"/>
    <lineage>
        <taxon>Viruses</taxon>
        <taxon>Duplodnaviria</taxon>
        <taxon>Heunggongvirae</taxon>
        <taxon>Uroviricota</taxon>
        <taxon>Caudoviricetes</taxon>
    </lineage>
</organism>
<proteinExistence type="predicted"/>
<sequence>MKVKIPVTNSTIGKLNGANVEEVHTVTNVGHLSPAKVVKENPGFTVIKQSKIHAVANIPDEIIAQYAVFESEKTAE</sequence>